<reference evidence="2" key="2">
    <citation type="journal article" date="2019" name="IMA Fungus">
        <title>Genome sequencing and comparison of five Tilletia species to identify candidate genes for the detection of regulated species infecting wheat.</title>
        <authorList>
            <person name="Nguyen H.D.T."/>
            <person name="Sultana T."/>
            <person name="Kesanakurti P."/>
            <person name="Hambleton S."/>
        </authorList>
    </citation>
    <scope>NUCLEOTIDE SEQUENCE</scope>
    <source>
        <strain evidence="2">DAOMC 236426</strain>
    </source>
</reference>
<protein>
    <submittedName>
        <fullName evidence="2">Uncharacterized protein</fullName>
    </submittedName>
</protein>
<feature type="compositionally biased region" description="Basic and acidic residues" evidence="1">
    <location>
        <begin position="72"/>
        <end position="91"/>
    </location>
</feature>
<feature type="region of interest" description="Disordered" evidence="1">
    <location>
        <begin position="166"/>
        <end position="199"/>
    </location>
</feature>
<evidence type="ECO:0000256" key="1">
    <source>
        <dbReference type="SAM" id="MobiDB-lite"/>
    </source>
</evidence>
<dbReference type="Proteomes" id="UP000077684">
    <property type="component" value="Unassembled WGS sequence"/>
</dbReference>
<sequence>MAPLTSTTPIPGPAATIGASAVELPTINVPGDDSNVSSLTDLPSGSQEPSMESLPALVQSLLLQVGELKSRVVDAEGGRSESRSRPVESHRSVPGRPSTPASSAPAQQIHALHSTPIDRPLPPHMTSSKSSAALLSFQRQTGPDKQVVREVLERMGTSIYDVIDRIGRDTGSPRSDEAFRASVDPGTAPDVVSTSDPASISSSDRFIFVRPEYVPSFNGDPLLLERYLTRLNDIIRTGKNEAWVAGVLRSVPLRFEGDAEEWHAGLPAEEAESLSSFDALAAAMRVEFPANGSEQRRLARDRVWDPTAEPASTFYFAKLRALRTAFGHDQTDRVLVQDIVDCLPPTFQAMLRLPRTGVRLADLRAEIGIWEPTWRKIFPQFDIRSPSTAAAPVLRTPAPTPRTTSVPTPRSASAPVPAAPASSALAQTSSRPLGLAATYDPSRVIPAAGGEKRKYRRPSDNQPIELNRPCARCGQEHFTFEHMHLMPAAHFLEWSEGDDNYPLATGF</sequence>
<keyword evidence="3" id="KW-1185">Reference proteome</keyword>
<proteinExistence type="predicted"/>
<feature type="compositionally biased region" description="Low complexity" evidence="1">
    <location>
        <begin position="389"/>
        <end position="430"/>
    </location>
</feature>
<organism evidence="2 3">
    <name type="scientific">Tilletia controversa</name>
    <name type="common">dwarf bunt fungus</name>
    <dbReference type="NCBI Taxonomy" id="13291"/>
    <lineage>
        <taxon>Eukaryota</taxon>
        <taxon>Fungi</taxon>
        <taxon>Dikarya</taxon>
        <taxon>Basidiomycota</taxon>
        <taxon>Ustilaginomycotina</taxon>
        <taxon>Exobasidiomycetes</taxon>
        <taxon>Tilletiales</taxon>
        <taxon>Tilletiaceae</taxon>
        <taxon>Tilletia</taxon>
    </lineage>
</organism>
<comment type="caution">
    <text evidence="2">The sequence shown here is derived from an EMBL/GenBank/DDBJ whole genome shotgun (WGS) entry which is preliminary data.</text>
</comment>
<name>A0A8X7SV31_9BASI</name>
<dbReference type="EMBL" id="LWDE02000995">
    <property type="protein sequence ID" value="KAE8242960.1"/>
    <property type="molecule type" value="Genomic_DNA"/>
</dbReference>
<accession>A0A8X7SV31</accession>
<dbReference type="AlphaFoldDB" id="A0A8X7SV31"/>
<feature type="compositionally biased region" description="Polar residues" evidence="1">
    <location>
        <begin position="34"/>
        <end position="50"/>
    </location>
</feature>
<feature type="region of interest" description="Disordered" evidence="1">
    <location>
        <begin position="389"/>
        <end position="432"/>
    </location>
</feature>
<feature type="region of interest" description="Disordered" evidence="1">
    <location>
        <begin position="72"/>
        <end position="108"/>
    </location>
</feature>
<feature type="region of interest" description="Disordered" evidence="1">
    <location>
        <begin position="25"/>
        <end position="53"/>
    </location>
</feature>
<reference evidence="2" key="1">
    <citation type="submission" date="2016-04" db="EMBL/GenBank/DDBJ databases">
        <authorList>
            <person name="Nguyen H.D."/>
            <person name="Samba Siva P."/>
            <person name="Cullis J."/>
            <person name="Levesque C.A."/>
            <person name="Hambleton S."/>
        </authorList>
    </citation>
    <scope>NUCLEOTIDE SEQUENCE</scope>
    <source>
        <strain evidence="2">DAOMC 236426</strain>
    </source>
</reference>
<evidence type="ECO:0000313" key="3">
    <source>
        <dbReference type="Proteomes" id="UP000077684"/>
    </source>
</evidence>
<gene>
    <name evidence="2" type="ORF">A4X06_0g6648</name>
</gene>
<evidence type="ECO:0000313" key="2">
    <source>
        <dbReference type="EMBL" id="KAE8242960.1"/>
    </source>
</evidence>